<evidence type="ECO:0000256" key="3">
    <source>
        <dbReference type="ARBA" id="ARBA00022741"/>
    </source>
</evidence>
<dbReference type="GO" id="GO:0006400">
    <property type="term" value="P:tRNA modification"/>
    <property type="evidence" value="ECO:0007669"/>
    <property type="project" value="TreeGrafter"/>
</dbReference>
<dbReference type="PANTHER" id="PTHR11088:SF60">
    <property type="entry name" value="TRNA DIMETHYLALLYLTRANSFERASE"/>
    <property type="match status" value="1"/>
</dbReference>
<dbReference type="Gene3D" id="3.40.50.300">
    <property type="entry name" value="P-loop containing nucleotide triphosphate hydrolases"/>
    <property type="match status" value="1"/>
</dbReference>
<dbReference type="SUPFAM" id="SSF52540">
    <property type="entry name" value="P-loop containing nucleoside triphosphate hydrolases"/>
    <property type="match status" value="1"/>
</dbReference>
<dbReference type="AlphaFoldDB" id="W7YP19"/>
<evidence type="ECO:0000256" key="1">
    <source>
        <dbReference type="ARBA" id="ARBA00005842"/>
    </source>
</evidence>
<dbReference type="Pfam" id="PF01715">
    <property type="entry name" value="IPPT"/>
    <property type="match status" value="1"/>
</dbReference>
<sequence length="228" mass="26249">MINSNKYNLLVVLGPTASGKTALAVPLAYEINGEIISADSRQVYRNMDLGTGKDLDEYVVEGQQVPYHLINIADAGYKYNVYEYQRDFFKAFEDIHRRDKFPVMCGGTGMYIEAVLNGYKMIQVPSNPMLRKKLESNTLDELAGVLSSMKRLHNTTEVDTKKRAIRAIEIETYYQSHPEIEVELPELRPLIIGVHIDREKRREKITQRLRSRLKEGMVEEVKRILELV</sequence>
<comment type="caution">
    <text evidence="5">The sequence shown here is derived from an EMBL/GenBank/DDBJ whole genome shotgun (WGS) entry which is preliminary data.</text>
</comment>
<dbReference type="InterPro" id="IPR027417">
    <property type="entry name" value="P-loop_NTPase"/>
</dbReference>
<reference evidence="5 6" key="1">
    <citation type="journal article" date="2014" name="Genome Announc.">
        <title>Draft Genome Sequence of Cytophaga fermentans JCM 21142T, a Facultative Anaerobe Isolated from Marine Mud.</title>
        <authorList>
            <person name="Starns D."/>
            <person name="Oshima K."/>
            <person name="Suda W."/>
            <person name="Iino T."/>
            <person name="Yuki M."/>
            <person name="Inoue J."/>
            <person name="Kitamura K."/>
            <person name="Iida T."/>
            <person name="Darby A."/>
            <person name="Hattori M."/>
            <person name="Ohkuma M."/>
        </authorList>
    </citation>
    <scope>NUCLEOTIDE SEQUENCE [LARGE SCALE GENOMIC DNA]</scope>
    <source>
        <strain evidence="5 6">JCM 21142</strain>
    </source>
</reference>
<proteinExistence type="inferred from homology"/>
<dbReference type="GO" id="GO:0005524">
    <property type="term" value="F:ATP binding"/>
    <property type="evidence" value="ECO:0007669"/>
    <property type="project" value="UniProtKB-KW"/>
</dbReference>
<protein>
    <submittedName>
        <fullName evidence="5">tRNA dimethylallyltransferase</fullName>
    </submittedName>
</protein>
<name>W7YP19_9BACT</name>
<comment type="similarity">
    <text evidence="1">Belongs to the IPP transferase family.</text>
</comment>
<dbReference type="RefSeq" id="WP_262505023.1">
    <property type="nucleotide sequence ID" value="NZ_BAMD01000038.1"/>
</dbReference>
<dbReference type="STRING" id="869213.GCA_000517085_00337"/>
<evidence type="ECO:0000256" key="4">
    <source>
        <dbReference type="ARBA" id="ARBA00022840"/>
    </source>
</evidence>
<dbReference type="InterPro" id="IPR039657">
    <property type="entry name" value="Dimethylallyltransferase"/>
</dbReference>
<keyword evidence="2 5" id="KW-0808">Transferase</keyword>
<dbReference type="GO" id="GO:0052381">
    <property type="term" value="F:tRNA dimethylallyltransferase activity"/>
    <property type="evidence" value="ECO:0007669"/>
    <property type="project" value="TreeGrafter"/>
</dbReference>
<evidence type="ECO:0000313" key="5">
    <source>
        <dbReference type="EMBL" id="GAF04154.1"/>
    </source>
</evidence>
<evidence type="ECO:0000313" key="6">
    <source>
        <dbReference type="Proteomes" id="UP000019402"/>
    </source>
</evidence>
<gene>
    <name evidence="5" type="ORF">JCM21142_72850</name>
</gene>
<keyword evidence="4" id="KW-0067">ATP-binding</keyword>
<keyword evidence="6" id="KW-1185">Reference proteome</keyword>
<dbReference type="EMBL" id="BAMD01000038">
    <property type="protein sequence ID" value="GAF04154.1"/>
    <property type="molecule type" value="Genomic_DNA"/>
</dbReference>
<dbReference type="PANTHER" id="PTHR11088">
    <property type="entry name" value="TRNA DIMETHYLALLYLTRANSFERASE"/>
    <property type="match status" value="1"/>
</dbReference>
<dbReference type="eggNOG" id="COG0324">
    <property type="taxonomic scope" value="Bacteria"/>
</dbReference>
<keyword evidence="3" id="KW-0547">Nucleotide-binding</keyword>
<evidence type="ECO:0000256" key="2">
    <source>
        <dbReference type="ARBA" id="ARBA00022679"/>
    </source>
</evidence>
<accession>W7YP19</accession>
<organism evidence="5 6">
    <name type="scientific">Saccharicrinis fermentans DSM 9555 = JCM 21142</name>
    <dbReference type="NCBI Taxonomy" id="869213"/>
    <lineage>
        <taxon>Bacteria</taxon>
        <taxon>Pseudomonadati</taxon>
        <taxon>Bacteroidota</taxon>
        <taxon>Bacteroidia</taxon>
        <taxon>Marinilabiliales</taxon>
        <taxon>Marinilabiliaceae</taxon>
        <taxon>Saccharicrinis</taxon>
    </lineage>
</organism>
<dbReference type="Proteomes" id="UP000019402">
    <property type="component" value="Unassembled WGS sequence"/>
</dbReference>